<sequence>MPPRPPVGVRSAAPRTEVHEVGTFPFVISFESILGAAAYVFVADE</sequence>
<organism evidence="2 3">
    <name type="scientific">Halobacterium hubeiense</name>
    <dbReference type="NCBI Taxonomy" id="1407499"/>
    <lineage>
        <taxon>Archaea</taxon>
        <taxon>Methanobacteriati</taxon>
        <taxon>Methanobacteriota</taxon>
        <taxon>Stenosarchaea group</taxon>
        <taxon>Halobacteria</taxon>
        <taxon>Halobacteriales</taxon>
        <taxon>Halobacteriaceae</taxon>
        <taxon>Halobacterium</taxon>
    </lineage>
</organism>
<dbReference type="STRING" id="1407499.HHUB_2397"/>
<proteinExistence type="predicted"/>
<gene>
    <name evidence="2" type="ORF">HHUB_2397</name>
</gene>
<dbReference type="AlphaFoldDB" id="A0A0U5HU41"/>
<dbReference type="EMBL" id="LN831302">
    <property type="protein sequence ID" value="CQH56553.1"/>
    <property type="molecule type" value="Genomic_DNA"/>
</dbReference>
<feature type="transmembrane region" description="Helical" evidence="1">
    <location>
        <begin position="21"/>
        <end position="42"/>
    </location>
</feature>
<keyword evidence="1" id="KW-1133">Transmembrane helix</keyword>
<dbReference type="KEGG" id="hhb:Hhub_2397"/>
<keyword evidence="1" id="KW-0472">Membrane</keyword>
<accession>A0A0U5HU41</accession>
<keyword evidence="1" id="KW-0812">Transmembrane</keyword>
<evidence type="ECO:0000313" key="3">
    <source>
        <dbReference type="Proteomes" id="UP000066737"/>
    </source>
</evidence>
<evidence type="ECO:0000256" key="1">
    <source>
        <dbReference type="SAM" id="Phobius"/>
    </source>
</evidence>
<protein>
    <submittedName>
        <fullName evidence="2">Uncharacterized protein</fullName>
    </submittedName>
</protein>
<keyword evidence="3" id="KW-1185">Reference proteome</keyword>
<name>A0A0U5HU41_9EURY</name>
<dbReference type="Proteomes" id="UP000066737">
    <property type="component" value="Chromosome I"/>
</dbReference>
<evidence type="ECO:0000313" key="2">
    <source>
        <dbReference type="EMBL" id="CQH56553.1"/>
    </source>
</evidence>
<reference evidence="3" key="1">
    <citation type="journal article" date="2016" name="Environ. Microbiol.">
        <title>The complete genome of a viable archaeum isolated from 123-million-year-old rock salt.</title>
        <authorList>
            <person name="Jaakkola S.T."/>
            <person name="Pfeiffer F."/>
            <person name="Ravantti J.J."/>
            <person name="Guo Q."/>
            <person name="Liu Y."/>
            <person name="Chen X."/>
            <person name="Ma H."/>
            <person name="Yang C."/>
            <person name="Oksanen H.M."/>
            <person name="Bamford D.H."/>
        </authorList>
    </citation>
    <scope>NUCLEOTIDE SEQUENCE</scope>
    <source>
        <strain evidence="3">JI20-1</strain>
    </source>
</reference>